<name>A0A1D2JJR5_PARBR</name>
<keyword evidence="3 6" id="KW-1133">Transmembrane helix</keyword>
<feature type="transmembrane region" description="Helical" evidence="6">
    <location>
        <begin position="474"/>
        <end position="491"/>
    </location>
</feature>
<protein>
    <recommendedName>
        <fullName evidence="9">IZH family channel protein</fullName>
    </recommendedName>
</protein>
<comment type="subcellular location">
    <subcellularLocation>
        <location evidence="1">Membrane</location>
        <topology evidence="1">Multi-pass membrane protein</topology>
    </subcellularLocation>
</comment>
<dbReference type="OMA" id="SRWTYIL"/>
<feature type="transmembrane region" description="Helical" evidence="6">
    <location>
        <begin position="374"/>
        <end position="390"/>
    </location>
</feature>
<dbReference type="InterPro" id="IPR004254">
    <property type="entry name" value="AdipoR/HlyIII-related"/>
</dbReference>
<organism evidence="7 8">
    <name type="scientific">Paracoccidioides brasiliensis</name>
    <dbReference type="NCBI Taxonomy" id="121759"/>
    <lineage>
        <taxon>Eukaryota</taxon>
        <taxon>Fungi</taxon>
        <taxon>Dikarya</taxon>
        <taxon>Ascomycota</taxon>
        <taxon>Pezizomycotina</taxon>
        <taxon>Eurotiomycetes</taxon>
        <taxon>Eurotiomycetidae</taxon>
        <taxon>Onygenales</taxon>
        <taxon>Ajellomycetaceae</taxon>
        <taxon>Paracoccidioides</taxon>
    </lineage>
</organism>
<evidence type="ECO:0000256" key="5">
    <source>
        <dbReference type="PIRSR" id="PIRSR604254-1"/>
    </source>
</evidence>
<accession>A0A1D2JJR5</accession>
<keyword evidence="5" id="KW-0862">Zinc</keyword>
<feature type="transmembrane region" description="Helical" evidence="6">
    <location>
        <begin position="402"/>
        <end position="421"/>
    </location>
</feature>
<dbReference type="PANTHER" id="PTHR20855:SF97">
    <property type="entry name" value="ADIPOR-LIKE RECEPTOR IZH3-RELATED"/>
    <property type="match status" value="1"/>
</dbReference>
<dbReference type="EMBL" id="LZYO01000064">
    <property type="protein sequence ID" value="ODH38734.1"/>
    <property type="molecule type" value="Genomic_DNA"/>
</dbReference>
<sequence length="511" mass="57745">MPCTGPSVTLESYADSKQSSNASGLAVPDERANLLRNTRRRHSFHTSRRLSCDYDADAIFLRVELFLTEMERRLQWLEEYRQSHMTHIDARLKRGYAALLSVRDSCCYASGELMGSGKRRAKILVETLEDRYNEVLATKETFEQKAHASMRLMENFLGELELAAQSVRDRGLYSTLDDGWRAVEPSLTHAREVMDESLAHAREVMDESIEHAREALQKRIERAIQLAKEQRLIHYSDLPHPWRVNPHILQGYRFTTSKIECVTSVFTFSNELFNIWSHFIGLIIVLAIAFYFYPSNPNFSASTTTDVAIAGIFFLAACKCLVCSTLWHTMNGIASQPLMERFACVDYTGISLLVAASIVTTEYTAFYCEPVSRWIYIVTTSTLGIAGVILPWHPTFNRSDMAWARVAFYVTLAATGFAPIAQLSLTRSLGWSLYFYAPLLKSLGVYLLGALVYASQIPERWHPGFFDYLGGSHNIWHVAVLGGILFHYGAMQDLFTGAFVRAEGECPTLVV</sequence>
<evidence type="ECO:0000256" key="4">
    <source>
        <dbReference type="ARBA" id="ARBA00023136"/>
    </source>
</evidence>
<reference evidence="7 8" key="1">
    <citation type="submission" date="2016-06" db="EMBL/GenBank/DDBJ databases">
        <authorList>
            <person name="Kjaerup R.B."/>
            <person name="Dalgaard T.S."/>
            <person name="Juul-Madsen H.R."/>
        </authorList>
    </citation>
    <scope>NUCLEOTIDE SEQUENCE [LARGE SCALE GENOMIC DNA]</scope>
    <source>
        <strain evidence="7 8">Pb300</strain>
    </source>
</reference>
<dbReference type="VEuPathDB" id="FungiDB:PADG_01257"/>
<dbReference type="VEuPathDB" id="FungiDB:PABG_02764"/>
<dbReference type="GO" id="GO:0016020">
    <property type="term" value="C:membrane"/>
    <property type="evidence" value="ECO:0007669"/>
    <property type="project" value="UniProtKB-SubCell"/>
</dbReference>
<gene>
    <name evidence="7" type="ORF">ACO22_02207</name>
</gene>
<evidence type="ECO:0000256" key="2">
    <source>
        <dbReference type="ARBA" id="ARBA00022692"/>
    </source>
</evidence>
<evidence type="ECO:0000256" key="6">
    <source>
        <dbReference type="SAM" id="Phobius"/>
    </source>
</evidence>
<feature type="transmembrane region" description="Helical" evidence="6">
    <location>
        <begin position="433"/>
        <end position="454"/>
    </location>
</feature>
<dbReference type="GO" id="GO:0006882">
    <property type="term" value="P:intracellular zinc ion homeostasis"/>
    <property type="evidence" value="ECO:0007669"/>
    <property type="project" value="TreeGrafter"/>
</dbReference>
<feature type="transmembrane region" description="Helical" evidence="6">
    <location>
        <begin position="347"/>
        <end position="367"/>
    </location>
</feature>
<keyword evidence="2 6" id="KW-0812">Transmembrane</keyword>
<feature type="binding site" evidence="5">
    <location>
        <position position="477"/>
    </location>
    <ligand>
        <name>Zn(2+)</name>
        <dbReference type="ChEBI" id="CHEBI:29105"/>
    </ligand>
</feature>
<evidence type="ECO:0000256" key="3">
    <source>
        <dbReference type="ARBA" id="ARBA00022989"/>
    </source>
</evidence>
<dbReference type="GO" id="GO:0046872">
    <property type="term" value="F:metal ion binding"/>
    <property type="evidence" value="ECO:0007669"/>
    <property type="project" value="UniProtKB-KW"/>
</dbReference>
<evidence type="ECO:0000313" key="8">
    <source>
        <dbReference type="Proteomes" id="UP000242814"/>
    </source>
</evidence>
<feature type="binding site" evidence="5">
    <location>
        <position position="473"/>
    </location>
    <ligand>
        <name>Zn(2+)</name>
        <dbReference type="ChEBI" id="CHEBI:29105"/>
    </ligand>
</feature>
<dbReference type="GO" id="GO:0038023">
    <property type="term" value="F:signaling receptor activity"/>
    <property type="evidence" value="ECO:0007669"/>
    <property type="project" value="TreeGrafter"/>
</dbReference>
<dbReference type="Proteomes" id="UP000242814">
    <property type="component" value="Unassembled WGS sequence"/>
</dbReference>
<feature type="transmembrane region" description="Helical" evidence="6">
    <location>
        <begin position="275"/>
        <end position="293"/>
    </location>
</feature>
<comment type="caution">
    <text evidence="7">The sequence shown here is derived from an EMBL/GenBank/DDBJ whole genome shotgun (WGS) entry which is preliminary data.</text>
</comment>
<keyword evidence="4 6" id="KW-0472">Membrane</keyword>
<proteinExistence type="predicted"/>
<keyword evidence="5" id="KW-0479">Metal-binding</keyword>
<evidence type="ECO:0008006" key="9">
    <source>
        <dbReference type="Google" id="ProtNLM"/>
    </source>
</evidence>
<dbReference type="PANTHER" id="PTHR20855">
    <property type="entry name" value="ADIPOR/PROGESTIN RECEPTOR-RELATED"/>
    <property type="match status" value="1"/>
</dbReference>
<feature type="transmembrane region" description="Helical" evidence="6">
    <location>
        <begin position="305"/>
        <end position="327"/>
    </location>
</feature>
<evidence type="ECO:0000256" key="1">
    <source>
        <dbReference type="ARBA" id="ARBA00004141"/>
    </source>
</evidence>
<feature type="binding site" evidence="5">
    <location>
        <position position="328"/>
    </location>
    <ligand>
        <name>Zn(2+)</name>
        <dbReference type="ChEBI" id="CHEBI:29105"/>
    </ligand>
</feature>
<dbReference type="Pfam" id="PF03006">
    <property type="entry name" value="HlyIII"/>
    <property type="match status" value="1"/>
</dbReference>
<evidence type="ECO:0000313" key="7">
    <source>
        <dbReference type="EMBL" id="ODH38734.1"/>
    </source>
</evidence>
<dbReference type="AlphaFoldDB" id="A0A1D2JJR5"/>